<evidence type="ECO:0000256" key="6">
    <source>
        <dbReference type="ARBA" id="ARBA00035132"/>
    </source>
</evidence>
<sequence length="64" mass="7563">MAVLRARIFGELVRPTTVRGQKVVDYFRSCPRADQVTSYYPPIKQFQSLLFKLRHLGLYHDEHL</sequence>
<keyword evidence="3" id="KW-0689">Ribosomal protein</keyword>
<dbReference type="Pfam" id="PF08293">
    <property type="entry name" value="MRP-S33"/>
    <property type="match status" value="1"/>
</dbReference>
<evidence type="ECO:0000313" key="7">
    <source>
        <dbReference type="EMBL" id="CAB4039136.1"/>
    </source>
</evidence>
<organism evidence="7 8">
    <name type="scientific">Paramuricea clavata</name>
    <name type="common">Red gorgonian</name>
    <name type="synonym">Violescent sea-whip</name>
    <dbReference type="NCBI Taxonomy" id="317549"/>
    <lineage>
        <taxon>Eukaryota</taxon>
        <taxon>Metazoa</taxon>
        <taxon>Cnidaria</taxon>
        <taxon>Anthozoa</taxon>
        <taxon>Octocorallia</taxon>
        <taxon>Malacalcyonacea</taxon>
        <taxon>Plexauridae</taxon>
        <taxon>Paramuricea</taxon>
    </lineage>
</organism>
<evidence type="ECO:0000256" key="5">
    <source>
        <dbReference type="ARBA" id="ARBA00023274"/>
    </source>
</evidence>
<keyword evidence="4" id="KW-0496">Mitochondrion</keyword>
<dbReference type="PANTHER" id="PTHR13362:SF2">
    <property type="entry name" value="SMALL RIBOSOMAL SUBUNIT PROTEIN MS33"/>
    <property type="match status" value="1"/>
</dbReference>
<reference evidence="7" key="1">
    <citation type="submission" date="2020-04" db="EMBL/GenBank/DDBJ databases">
        <authorList>
            <person name="Alioto T."/>
            <person name="Alioto T."/>
            <person name="Gomez Garrido J."/>
        </authorList>
    </citation>
    <scope>NUCLEOTIDE SEQUENCE</scope>
    <source>
        <strain evidence="7">A484AB</strain>
    </source>
</reference>
<feature type="non-terminal residue" evidence="7">
    <location>
        <position position="64"/>
    </location>
</feature>
<dbReference type="GO" id="GO:1990904">
    <property type="term" value="C:ribonucleoprotein complex"/>
    <property type="evidence" value="ECO:0007669"/>
    <property type="project" value="UniProtKB-KW"/>
</dbReference>
<keyword evidence="5" id="KW-0687">Ribonucleoprotein</keyword>
<accession>A0A6S7K1C3</accession>
<evidence type="ECO:0000313" key="8">
    <source>
        <dbReference type="Proteomes" id="UP001152795"/>
    </source>
</evidence>
<name>A0A6S7K1C3_PARCT</name>
<evidence type="ECO:0000256" key="2">
    <source>
        <dbReference type="ARBA" id="ARBA00008970"/>
    </source>
</evidence>
<dbReference type="GO" id="GO:0005739">
    <property type="term" value="C:mitochondrion"/>
    <property type="evidence" value="ECO:0007669"/>
    <property type="project" value="UniProtKB-SubCell"/>
</dbReference>
<dbReference type="OrthoDB" id="5980584at2759"/>
<comment type="similarity">
    <text evidence="2">Belongs to the mitochondrion-specific ribosomal protein mS33 family.</text>
</comment>
<dbReference type="Proteomes" id="UP001152795">
    <property type="component" value="Unassembled WGS sequence"/>
</dbReference>
<dbReference type="PANTHER" id="PTHR13362">
    <property type="entry name" value="MITOCHONDRIAL RIBOSOMAL PROTEIN S33"/>
    <property type="match status" value="1"/>
</dbReference>
<protein>
    <recommendedName>
        <fullName evidence="6">Small ribosomal subunit protein mS33</fullName>
    </recommendedName>
</protein>
<dbReference type="InterPro" id="IPR013219">
    <property type="entry name" value="Ribosomal_mS33"/>
</dbReference>
<dbReference type="GO" id="GO:0005840">
    <property type="term" value="C:ribosome"/>
    <property type="evidence" value="ECO:0007669"/>
    <property type="project" value="UniProtKB-KW"/>
</dbReference>
<keyword evidence="8" id="KW-1185">Reference proteome</keyword>
<dbReference type="AlphaFoldDB" id="A0A6S7K1C3"/>
<proteinExistence type="inferred from homology"/>
<gene>
    <name evidence="7" type="ORF">PACLA_8A004989</name>
</gene>
<evidence type="ECO:0000256" key="1">
    <source>
        <dbReference type="ARBA" id="ARBA00004173"/>
    </source>
</evidence>
<comment type="caution">
    <text evidence="7">The sequence shown here is derived from an EMBL/GenBank/DDBJ whole genome shotgun (WGS) entry which is preliminary data.</text>
</comment>
<evidence type="ECO:0000256" key="4">
    <source>
        <dbReference type="ARBA" id="ARBA00023128"/>
    </source>
</evidence>
<dbReference type="EMBL" id="CACRXK020024997">
    <property type="protein sequence ID" value="CAB4039136.1"/>
    <property type="molecule type" value="Genomic_DNA"/>
</dbReference>
<evidence type="ECO:0000256" key="3">
    <source>
        <dbReference type="ARBA" id="ARBA00022980"/>
    </source>
</evidence>
<comment type="subcellular location">
    <subcellularLocation>
        <location evidence="1">Mitochondrion</location>
    </subcellularLocation>
</comment>